<dbReference type="InterPro" id="IPR012347">
    <property type="entry name" value="Ferritin-like"/>
</dbReference>
<evidence type="ECO:0000313" key="2">
    <source>
        <dbReference type="Proteomes" id="UP000008514"/>
    </source>
</evidence>
<dbReference type="GO" id="GO:0097266">
    <property type="term" value="F:phenylacetyl-CoA 1,2-epoxidase activity"/>
    <property type="evidence" value="ECO:0007669"/>
    <property type="project" value="InterPro"/>
</dbReference>
<dbReference type="PANTHER" id="PTHR30458">
    <property type="entry name" value="PHENYLACETIC ACID DEGRADATION PROTEIN PAA"/>
    <property type="match status" value="1"/>
</dbReference>
<dbReference type="GO" id="GO:0005829">
    <property type="term" value="C:cytosol"/>
    <property type="evidence" value="ECO:0007669"/>
    <property type="project" value="TreeGrafter"/>
</dbReference>
<dbReference type="Pfam" id="PF05138">
    <property type="entry name" value="PaaA_PaaC"/>
    <property type="match status" value="1"/>
</dbReference>
<protein>
    <submittedName>
        <fullName evidence="1">Phenylacetate-CoA oxygenase complex, PaaG subunit</fullName>
    </submittedName>
</protein>
<dbReference type="NCBIfam" id="TIGR02156">
    <property type="entry name" value="PA_CoA_Oxy1"/>
    <property type="match status" value="1"/>
</dbReference>
<dbReference type="eggNOG" id="COG3396">
    <property type="taxonomic scope" value="Bacteria"/>
</dbReference>
<dbReference type="RefSeq" id="WP_015023417.1">
    <property type="nucleotide sequence ID" value="NC_018721.1"/>
</dbReference>
<dbReference type="Proteomes" id="UP000008514">
    <property type="component" value="Chromosome"/>
</dbReference>
<dbReference type="SUPFAM" id="SSF47240">
    <property type="entry name" value="Ferritin-like"/>
    <property type="match status" value="1"/>
</dbReference>
<dbReference type="HOGENOM" id="CLU_879733_0_0_10"/>
<dbReference type="FunFam" id="1.20.1260.10:FF:000010">
    <property type="entry name" value="1,2-phenylacetyl-CoA epoxidase subunit A"/>
    <property type="match status" value="1"/>
</dbReference>
<dbReference type="KEGG" id="ptq:P700755_000805"/>
<reference evidence="1" key="2">
    <citation type="submission" date="2012-09" db="EMBL/GenBank/DDBJ databases">
        <title>The complete sequence of Psychroflexus torquis an extreme psychrophile from sea-ice that is stimulated by light.</title>
        <authorList>
            <person name="Feng S."/>
            <person name="Powell S.M."/>
            <person name="Bowman J.P."/>
        </authorList>
    </citation>
    <scope>NUCLEOTIDE SEQUENCE [LARGE SCALE GENOMIC DNA]</scope>
    <source>
        <strain evidence="1">ATCC 700755</strain>
    </source>
</reference>
<keyword evidence="2" id="KW-1185">Reference proteome</keyword>
<dbReference type="Gene3D" id="1.20.1260.10">
    <property type="match status" value="1"/>
</dbReference>
<evidence type="ECO:0000313" key="1">
    <source>
        <dbReference type="EMBL" id="AFU67800.1"/>
    </source>
</evidence>
<dbReference type="InterPro" id="IPR052703">
    <property type="entry name" value="Aromatic_CoA_ox/epox"/>
</dbReference>
<dbReference type="STRING" id="313595.P700755_000805"/>
<gene>
    <name evidence="1" type="ordered locus">P700755_000805</name>
</gene>
<proteinExistence type="predicted"/>
<dbReference type="GO" id="GO:0010124">
    <property type="term" value="P:phenylacetate catabolic process"/>
    <property type="evidence" value="ECO:0007669"/>
    <property type="project" value="InterPro"/>
</dbReference>
<dbReference type="InterPro" id="IPR007814">
    <property type="entry name" value="PaaA_PaaC"/>
</dbReference>
<organism evidence="1 2">
    <name type="scientific">Psychroflexus torquis (strain ATCC 700755 / CIP 106069 / ACAM 623)</name>
    <dbReference type="NCBI Taxonomy" id="313595"/>
    <lineage>
        <taxon>Bacteria</taxon>
        <taxon>Pseudomonadati</taxon>
        <taxon>Bacteroidota</taxon>
        <taxon>Flavobacteriia</taxon>
        <taxon>Flavobacteriales</taxon>
        <taxon>Flavobacteriaceae</taxon>
        <taxon>Psychroflexus</taxon>
    </lineage>
</organism>
<dbReference type="PANTHER" id="PTHR30458:SF2">
    <property type="entry name" value="1,2-PHENYLACETYL-COA EPOXIDASE, SUBUNIT A"/>
    <property type="match status" value="1"/>
</dbReference>
<dbReference type="AlphaFoldDB" id="K4IQN6"/>
<sequence length="327" mass="37588">MSHTEKKIANADQIRSLEEMFDAKIARDGKIEPKDWMPEKYRKTHIRQISQHAHSEIVGMLPEANWISRAPSLRRKVALLAKVQDEAGHGLYLYSACETLGISREELYEQLHSGKAKYSSIFNYPTLTWADMGAIGWLVDGAAIINQVPLCSTSFGPYARAMVRVCKEESFHQRQGYEIMMTLCNGTQEQKDMAQDALNRWWWPALMMLGPTDEQSTHTEQSMIWKLKRKSNDELRQQFIDQTVPQADIIGLNIPDSELKYNNETGHYDFGEIDWEEFWQVVKGHGMCNKERISARKNAWDNGEWVRDAAVAYAEKQAESQEAKQAV</sequence>
<accession>K4IQN6</accession>
<dbReference type="InterPro" id="IPR009078">
    <property type="entry name" value="Ferritin-like_SF"/>
</dbReference>
<name>K4IQN6_PSYTT</name>
<dbReference type="InterPro" id="IPR011881">
    <property type="entry name" value="PaaA"/>
</dbReference>
<dbReference type="EMBL" id="CP003879">
    <property type="protein sequence ID" value="AFU67800.1"/>
    <property type="molecule type" value="Genomic_DNA"/>
</dbReference>
<dbReference type="OrthoDB" id="5292502at2"/>
<reference evidence="1" key="1">
    <citation type="submission" date="2006-03" db="EMBL/GenBank/DDBJ databases">
        <authorList>
            <person name="Bowman J."/>
            <person name="Ferriera S."/>
            <person name="Johnson J."/>
            <person name="Kravitz S."/>
            <person name="Halpern A."/>
            <person name="Remington K."/>
            <person name="Beeson K."/>
            <person name="Tran B."/>
            <person name="Rogers Y.-H."/>
            <person name="Friedman R."/>
            <person name="Venter J.C."/>
        </authorList>
    </citation>
    <scope>NUCLEOTIDE SEQUENCE [LARGE SCALE GENOMIC DNA]</scope>
    <source>
        <strain evidence="1">ATCC 700755</strain>
    </source>
</reference>